<reference evidence="1" key="1">
    <citation type="submission" date="2020-09" db="EMBL/GenBank/DDBJ databases">
        <title>Genomic insights into the novelty and pathogenicity of a unique biofilm-forming Enterococcus sp. bacteria (Enterococcus lacertideformus) identified in reptiles.</title>
        <authorList>
            <person name="Agius J.E."/>
            <person name="Phalen D.N."/>
            <person name="Rose K."/>
            <person name="Eden J.-S."/>
        </authorList>
    </citation>
    <scope>NUCLEOTIDE SEQUENCE</scope>
    <source>
        <strain evidence="1">PHRS 0518</strain>
    </source>
</reference>
<name>A0A931ATF9_9ENTE</name>
<accession>A0A931ATF9</accession>
<gene>
    <name evidence="1" type="ORF">IC227_02990</name>
</gene>
<comment type="caution">
    <text evidence="1">The sequence shown here is derived from an EMBL/GenBank/DDBJ whole genome shotgun (WGS) entry which is preliminary data.</text>
</comment>
<dbReference type="AlphaFoldDB" id="A0A931ATF9"/>
<evidence type="ECO:0000313" key="1">
    <source>
        <dbReference type="EMBL" id="MBF8807532.1"/>
    </source>
</evidence>
<proteinExistence type="predicted"/>
<evidence type="ECO:0000313" key="2">
    <source>
        <dbReference type="Proteomes" id="UP000637757"/>
    </source>
</evidence>
<organism evidence="1 2">
    <name type="scientific">Enterococcus lacertideformus</name>
    <dbReference type="NCBI Taxonomy" id="2771493"/>
    <lineage>
        <taxon>Bacteria</taxon>
        <taxon>Bacillati</taxon>
        <taxon>Bacillota</taxon>
        <taxon>Bacilli</taxon>
        <taxon>Lactobacillales</taxon>
        <taxon>Enterococcaceae</taxon>
        <taxon>Enterococcus</taxon>
    </lineage>
</organism>
<dbReference type="Proteomes" id="UP000637757">
    <property type="component" value="Unassembled WGS sequence"/>
</dbReference>
<sequence length="53" mass="6575">MKKEEILERLRADLEIPFFQGKLEDKDYSEEDYQKLKNDLINYFDDYVRNIEN</sequence>
<keyword evidence="2" id="KW-1185">Reference proteome</keyword>
<dbReference type="EMBL" id="JADAKE010000008">
    <property type="protein sequence ID" value="MBF8807532.1"/>
    <property type="molecule type" value="Genomic_DNA"/>
</dbReference>
<protein>
    <submittedName>
        <fullName evidence="1">Uncharacterized protein</fullName>
    </submittedName>
</protein>